<gene>
    <name evidence="2" type="ORF">R5A26_24840</name>
</gene>
<reference evidence="2 3" key="1">
    <citation type="submission" date="2023-10" db="EMBL/GenBank/DDBJ databases">
        <title>Characterization of rhizosphere-enriched actinobacteria from wheat plants lab-grown on chernevaya soil.</title>
        <authorList>
            <person name="Tikhonova E.N."/>
            <person name="Konopkin A."/>
            <person name="Kravchenko I.K."/>
        </authorList>
    </citation>
    <scope>NUCLEOTIDE SEQUENCE [LARGE SCALE GENOMIC DNA]</scope>
    <source>
        <strain evidence="2 3">RR29</strain>
    </source>
</reference>
<dbReference type="Pfam" id="PF10017">
    <property type="entry name" value="Methyltransf_33"/>
    <property type="match status" value="1"/>
</dbReference>
<organism evidence="2 3">
    <name type="scientific">Streptomyces prunicolor</name>
    <dbReference type="NCBI Taxonomy" id="67348"/>
    <lineage>
        <taxon>Bacteria</taxon>
        <taxon>Bacillati</taxon>
        <taxon>Actinomycetota</taxon>
        <taxon>Actinomycetes</taxon>
        <taxon>Kitasatosporales</taxon>
        <taxon>Streptomycetaceae</taxon>
        <taxon>Streptomyces</taxon>
    </lineage>
</organism>
<accession>A0ABU4FEZ5</accession>
<dbReference type="SUPFAM" id="SSF53335">
    <property type="entry name" value="S-adenosyl-L-methionine-dependent methyltransferases"/>
    <property type="match status" value="1"/>
</dbReference>
<dbReference type="Proteomes" id="UP001187346">
    <property type="component" value="Unassembled WGS sequence"/>
</dbReference>
<dbReference type="InterPro" id="IPR019257">
    <property type="entry name" value="MeTrfase_dom"/>
</dbReference>
<dbReference type="Gene3D" id="3.40.50.150">
    <property type="entry name" value="Vaccinia Virus protein VP39"/>
    <property type="match status" value="1"/>
</dbReference>
<dbReference type="GO" id="GO:0008168">
    <property type="term" value="F:methyltransferase activity"/>
    <property type="evidence" value="ECO:0007669"/>
    <property type="project" value="UniProtKB-KW"/>
</dbReference>
<evidence type="ECO:0000313" key="3">
    <source>
        <dbReference type="Proteomes" id="UP001187346"/>
    </source>
</evidence>
<keyword evidence="2" id="KW-0808">Transferase</keyword>
<feature type="domain" description="Histidine-specific methyltransferase SAM-dependent" evidence="1">
    <location>
        <begin position="92"/>
        <end position="258"/>
    </location>
</feature>
<dbReference type="EMBL" id="JAWMAJ010000085">
    <property type="protein sequence ID" value="MDV7219167.1"/>
    <property type="molecule type" value="Genomic_DNA"/>
</dbReference>
<keyword evidence="2" id="KW-0489">Methyltransferase</keyword>
<dbReference type="GO" id="GO:0032259">
    <property type="term" value="P:methylation"/>
    <property type="evidence" value="ECO:0007669"/>
    <property type="project" value="UniProtKB-KW"/>
</dbReference>
<evidence type="ECO:0000259" key="1">
    <source>
        <dbReference type="Pfam" id="PF10017"/>
    </source>
</evidence>
<protein>
    <submittedName>
        <fullName evidence="2">Class I SAM-dependent methyltransferase</fullName>
        <ecNumber evidence="2">2.1.-.-</ecNumber>
    </submittedName>
</protein>
<dbReference type="RefSeq" id="WP_317773204.1">
    <property type="nucleotide sequence ID" value="NZ_JAWMAJ010000085.1"/>
</dbReference>
<comment type="caution">
    <text evidence="2">The sequence shown here is derived from an EMBL/GenBank/DDBJ whole genome shotgun (WGS) entry which is preliminary data.</text>
</comment>
<dbReference type="InterPro" id="IPR029063">
    <property type="entry name" value="SAM-dependent_MTases_sf"/>
</dbReference>
<evidence type="ECO:0000313" key="2">
    <source>
        <dbReference type="EMBL" id="MDV7219167.1"/>
    </source>
</evidence>
<name>A0ABU4FEZ5_9ACTN</name>
<proteinExistence type="predicted"/>
<keyword evidence="3" id="KW-1185">Reference proteome</keyword>
<sequence length="411" mass="47506">MLYFTRTELANTYGVSVSTAKNWVKEAREGKVKLDLIENGKYTYVAHTPGNIAALEKLAGERKKYRPHGSNEVVKPRPEFYEQYSQAQIYDIVTNLEHYRELPRQYNYFDGGARRWDEYTQNLASQDTLNMVTATQQLLGTAQNYLDVLLSKYKRVNVVDIGVGNAVPVRALISHLLESGKLGRYVALDISQEMLNIAEANIKEWFGDKVAFEGHEHDITREHYTNLLAEDYIQDEHDEVVNLVLLLGGTLYNLRDPDIGYRTIHESMGVRDILIHTQGLDSRASRRYFSFTNLDAEPSRPVLPPIHGFAVDILNIAPSFYELEIGYDEESRQRFERIRFESPLTIEFEFVNIGTRRVSFEKGDSILIWRFWQQTFPEVVDQFERNGFHVLGAMQTDNREHVLTISQIKQN</sequence>
<dbReference type="EC" id="2.1.-.-" evidence="2"/>